<protein>
    <submittedName>
        <fullName evidence="3">tRNA 2-selenouridine(34) synthase MnmH</fullName>
    </submittedName>
</protein>
<evidence type="ECO:0000259" key="2">
    <source>
        <dbReference type="PROSITE" id="PS50206"/>
    </source>
</evidence>
<dbReference type="InterPro" id="IPR036873">
    <property type="entry name" value="Rhodanese-like_dom_sf"/>
</dbReference>
<proteinExistence type="predicted"/>
<comment type="caution">
    <text evidence="3">The sequence shown here is derived from an EMBL/GenBank/DDBJ whole genome shotgun (WGS) entry which is preliminary data.</text>
</comment>
<dbReference type="NCBIfam" id="TIGR03167">
    <property type="entry name" value="tRNA_sel_U_synt"/>
    <property type="match status" value="1"/>
</dbReference>
<dbReference type="CDD" id="cd01520">
    <property type="entry name" value="RHOD_YbbB"/>
    <property type="match status" value="1"/>
</dbReference>
<evidence type="ECO:0000313" key="4">
    <source>
        <dbReference type="Proteomes" id="UP000615026"/>
    </source>
</evidence>
<evidence type="ECO:0000313" key="3">
    <source>
        <dbReference type="EMBL" id="MBE9066971.1"/>
    </source>
</evidence>
<dbReference type="SMART" id="SM00450">
    <property type="entry name" value="RHOD"/>
    <property type="match status" value="1"/>
</dbReference>
<reference evidence="3" key="1">
    <citation type="submission" date="2020-10" db="EMBL/GenBank/DDBJ databases">
        <authorList>
            <person name="Castelo-Branco R."/>
            <person name="Eusebio N."/>
            <person name="Adriana R."/>
            <person name="Vieira A."/>
            <person name="Brugerolle De Fraissinette N."/>
            <person name="Rezende De Castro R."/>
            <person name="Schneider M.P."/>
            <person name="Vasconcelos V."/>
            <person name="Leao P.N."/>
        </authorList>
    </citation>
    <scope>NUCLEOTIDE SEQUENCE</scope>
    <source>
        <strain evidence="3">LEGE 11479</strain>
    </source>
</reference>
<dbReference type="Proteomes" id="UP000615026">
    <property type="component" value="Unassembled WGS sequence"/>
</dbReference>
<dbReference type="SUPFAM" id="SSF52821">
    <property type="entry name" value="Rhodanese/Cell cycle control phosphatase"/>
    <property type="match status" value="1"/>
</dbReference>
<dbReference type="Pfam" id="PF00581">
    <property type="entry name" value="Rhodanese"/>
    <property type="match status" value="1"/>
</dbReference>
<dbReference type="PANTHER" id="PTHR30401">
    <property type="entry name" value="TRNA 2-SELENOURIDINE SYNTHASE"/>
    <property type="match status" value="1"/>
</dbReference>
<dbReference type="Gene3D" id="3.40.250.10">
    <property type="entry name" value="Rhodanese-like domain"/>
    <property type="match status" value="1"/>
</dbReference>
<dbReference type="NCBIfam" id="NF008752">
    <property type="entry name" value="PRK11784.1-4"/>
    <property type="match status" value="1"/>
</dbReference>
<feature type="domain" description="Rhodanese" evidence="2">
    <location>
        <begin position="17"/>
        <end position="132"/>
    </location>
</feature>
<dbReference type="NCBIfam" id="NF008750">
    <property type="entry name" value="PRK11784.1-2"/>
    <property type="match status" value="1"/>
</dbReference>
<keyword evidence="4" id="KW-1185">Reference proteome</keyword>
<dbReference type="GO" id="GO:0002098">
    <property type="term" value="P:tRNA wobble uridine modification"/>
    <property type="evidence" value="ECO:0007669"/>
    <property type="project" value="InterPro"/>
</dbReference>
<dbReference type="GO" id="GO:0043828">
    <property type="term" value="F:tRNA 2-selenouridine synthase activity"/>
    <property type="evidence" value="ECO:0007669"/>
    <property type="project" value="InterPro"/>
</dbReference>
<dbReference type="EMBL" id="JADEXP010000068">
    <property type="protein sequence ID" value="MBE9066971.1"/>
    <property type="molecule type" value="Genomic_DNA"/>
</dbReference>
<dbReference type="InterPro" id="IPR017582">
    <property type="entry name" value="SelU"/>
</dbReference>
<sequence>MPQLLPIADFWQAPGPILDVRSPGEYAQGHLPNAVSLPLFSDAERAQVGTCYKQQGKETAIELGLELVGPKMASLVKQAKALAPERQVRIHCWRGGMRSSSVGWLLTTGGLDVSLLTGGYKAFRQWVRATLATPRLVIVVGGMTGTGKTDILHALRDLGEQVLDLEGLANHRGSSYGSLMLPPQPSTEQFENLIAEQWAGFSPQQPVWVEAESRRVGSCRIPDETMNQMEAAKTLEIIRSEAERLALLVEVYGQADADDLVAATERLQKRLGGLRTQAAVQHIKSGELAAAAAIILTYYDRTYRHDLVRRGKQIPTLDVSGMSVLQAAKYLRDQLDGWGWCSR</sequence>
<dbReference type="InterPro" id="IPR001763">
    <property type="entry name" value="Rhodanese-like_dom"/>
</dbReference>
<dbReference type="PROSITE" id="PS50206">
    <property type="entry name" value="RHODANESE_3"/>
    <property type="match status" value="1"/>
</dbReference>
<accession>A0A928ZTB9</accession>
<keyword evidence="1" id="KW-0711">Selenium</keyword>
<dbReference type="Pfam" id="PF26341">
    <property type="entry name" value="AAA_SelU"/>
    <property type="match status" value="1"/>
</dbReference>
<organism evidence="3 4">
    <name type="scientific">Leptolyngbya cf. ectocarpi LEGE 11479</name>
    <dbReference type="NCBI Taxonomy" id="1828722"/>
    <lineage>
        <taxon>Bacteria</taxon>
        <taxon>Bacillati</taxon>
        <taxon>Cyanobacteriota</taxon>
        <taxon>Cyanophyceae</taxon>
        <taxon>Leptolyngbyales</taxon>
        <taxon>Leptolyngbyaceae</taxon>
        <taxon>Leptolyngbya group</taxon>
        <taxon>Leptolyngbya</taxon>
    </lineage>
</organism>
<evidence type="ECO:0000256" key="1">
    <source>
        <dbReference type="ARBA" id="ARBA00023266"/>
    </source>
</evidence>
<gene>
    <name evidence="3" type="primary">mnmH</name>
    <name evidence="3" type="ORF">IQ260_09920</name>
</gene>
<dbReference type="PANTHER" id="PTHR30401:SF0">
    <property type="entry name" value="TRNA 2-SELENOURIDINE SYNTHASE"/>
    <property type="match status" value="1"/>
</dbReference>
<name>A0A928ZTB9_LEPEC</name>
<dbReference type="InterPro" id="IPR058840">
    <property type="entry name" value="AAA_SelU"/>
</dbReference>
<dbReference type="AlphaFoldDB" id="A0A928ZTB9"/>